<dbReference type="AlphaFoldDB" id="A0A9N9LQ34"/>
<dbReference type="EMBL" id="CAJVRM010000184">
    <property type="protein sequence ID" value="CAG8976601.1"/>
    <property type="molecule type" value="Genomic_DNA"/>
</dbReference>
<gene>
    <name evidence="1" type="ORF">HYALB_00002114</name>
</gene>
<evidence type="ECO:0000313" key="2">
    <source>
        <dbReference type="Proteomes" id="UP000701801"/>
    </source>
</evidence>
<name>A0A9N9LQ34_9HELO</name>
<proteinExistence type="predicted"/>
<reference evidence="1" key="1">
    <citation type="submission" date="2021-07" db="EMBL/GenBank/DDBJ databases">
        <authorList>
            <person name="Durling M."/>
        </authorList>
    </citation>
    <scope>NUCLEOTIDE SEQUENCE</scope>
</reference>
<organism evidence="1 2">
    <name type="scientific">Hymenoscyphus albidus</name>
    <dbReference type="NCBI Taxonomy" id="595503"/>
    <lineage>
        <taxon>Eukaryota</taxon>
        <taxon>Fungi</taxon>
        <taxon>Dikarya</taxon>
        <taxon>Ascomycota</taxon>
        <taxon>Pezizomycotina</taxon>
        <taxon>Leotiomycetes</taxon>
        <taxon>Helotiales</taxon>
        <taxon>Helotiaceae</taxon>
        <taxon>Hymenoscyphus</taxon>
    </lineage>
</organism>
<protein>
    <submittedName>
        <fullName evidence="1">Uncharacterized protein</fullName>
    </submittedName>
</protein>
<accession>A0A9N9LQ34</accession>
<comment type="caution">
    <text evidence="1">The sequence shown here is derived from an EMBL/GenBank/DDBJ whole genome shotgun (WGS) entry which is preliminary data.</text>
</comment>
<dbReference type="Proteomes" id="UP000701801">
    <property type="component" value="Unassembled WGS sequence"/>
</dbReference>
<dbReference type="OrthoDB" id="10313453at2759"/>
<sequence>MYLVDLRTLSGKVHIDIIHAMVVALFKTRQISVLSPEELVLSDTMEEVNFQHEPTPAFLTAQEHLSKLQDINLMSIEERRDIREALFKFNIARHHCLTVGHITGIACQYPGLFDSDDTCTEIHKTLQTQVDGYMHASLDFLREFVTRVIGKCEEIAGAGFWASCNSSQKREMFCKIYGNNPMYLLTRLHRAESKVVAFTELFVSDSPDRAKWRRFFRKKFINMACMVSKTREADQPQCWLSWPESNLPGVWSKNQFVLPAVATVYQKRTRNDGEELDAGDYNASKRRKVVLGT</sequence>
<evidence type="ECO:0000313" key="1">
    <source>
        <dbReference type="EMBL" id="CAG8976601.1"/>
    </source>
</evidence>
<keyword evidence="2" id="KW-1185">Reference proteome</keyword>